<accession>A0A0E9WH89</accession>
<organism evidence="1">
    <name type="scientific">Anguilla anguilla</name>
    <name type="common">European freshwater eel</name>
    <name type="synonym">Muraena anguilla</name>
    <dbReference type="NCBI Taxonomy" id="7936"/>
    <lineage>
        <taxon>Eukaryota</taxon>
        <taxon>Metazoa</taxon>
        <taxon>Chordata</taxon>
        <taxon>Craniata</taxon>
        <taxon>Vertebrata</taxon>
        <taxon>Euteleostomi</taxon>
        <taxon>Actinopterygii</taxon>
        <taxon>Neopterygii</taxon>
        <taxon>Teleostei</taxon>
        <taxon>Anguilliformes</taxon>
        <taxon>Anguillidae</taxon>
        <taxon>Anguilla</taxon>
    </lineage>
</organism>
<reference evidence="1" key="1">
    <citation type="submission" date="2014-11" db="EMBL/GenBank/DDBJ databases">
        <authorList>
            <person name="Amaro Gonzalez C."/>
        </authorList>
    </citation>
    <scope>NUCLEOTIDE SEQUENCE</scope>
</reference>
<sequence length="46" mass="5275">MNLLVYLCCDPLPVFSSLGNSYVESWLNRLFLTSQESENYSDILVT</sequence>
<reference evidence="1" key="2">
    <citation type="journal article" date="2015" name="Fish Shellfish Immunol.">
        <title>Early steps in the European eel (Anguilla anguilla)-Vibrio vulnificus interaction in the gills: Role of the RtxA13 toxin.</title>
        <authorList>
            <person name="Callol A."/>
            <person name="Pajuelo D."/>
            <person name="Ebbesson L."/>
            <person name="Teles M."/>
            <person name="MacKenzie S."/>
            <person name="Amaro C."/>
        </authorList>
    </citation>
    <scope>NUCLEOTIDE SEQUENCE</scope>
</reference>
<dbReference type="AlphaFoldDB" id="A0A0E9WH89"/>
<dbReference type="EMBL" id="GBXM01018901">
    <property type="protein sequence ID" value="JAH89676.1"/>
    <property type="molecule type" value="Transcribed_RNA"/>
</dbReference>
<evidence type="ECO:0000313" key="1">
    <source>
        <dbReference type="EMBL" id="JAH89676.1"/>
    </source>
</evidence>
<proteinExistence type="predicted"/>
<name>A0A0E9WH89_ANGAN</name>
<protein>
    <submittedName>
        <fullName evidence="1">Uncharacterized protein</fullName>
    </submittedName>
</protein>